<feature type="compositionally biased region" description="Low complexity" evidence="1">
    <location>
        <begin position="337"/>
        <end position="348"/>
    </location>
</feature>
<organism evidence="2 3">
    <name type="scientific">Hevea brasiliensis</name>
    <name type="common">Para rubber tree</name>
    <name type="synonym">Siphonia brasiliensis</name>
    <dbReference type="NCBI Taxonomy" id="3981"/>
    <lineage>
        <taxon>Eukaryota</taxon>
        <taxon>Viridiplantae</taxon>
        <taxon>Streptophyta</taxon>
        <taxon>Embryophyta</taxon>
        <taxon>Tracheophyta</taxon>
        <taxon>Spermatophyta</taxon>
        <taxon>Magnoliopsida</taxon>
        <taxon>eudicotyledons</taxon>
        <taxon>Gunneridae</taxon>
        <taxon>Pentapetalae</taxon>
        <taxon>rosids</taxon>
        <taxon>fabids</taxon>
        <taxon>Malpighiales</taxon>
        <taxon>Euphorbiaceae</taxon>
        <taxon>Crotonoideae</taxon>
        <taxon>Micrandreae</taxon>
        <taxon>Hevea</taxon>
    </lineage>
</organism>
<comment type="caution">
    <text evidence="2">The sequence shown here is derived from an EMBL/GenBank/DDBJ whole genome shotgun (WGS) entry which is preliminary data.</text>
</comment>
<evidence type="ECO:0000256" key="1">
    <source>
        <dbReference type="SAM" id="MobiDB-lite"/>
    </source>
</evidence>
<sequence length="380" mass="42762">MGSYAKELHYDYCRIWFRILGLSGDEAFEEIENDSQVNNMLDYNSSADEIDIYFVENAKLVTFIHEHVSHIEKDNDEHIAAIEKDSEGDKESFNVDMDSDSTDSDYNINSDADEDGSSELCIGSSDISEMYIDLKGSDDDIFSGANDKGSKEDLNEDDYEEFCEKAANEDELHSLHSASEDDVPYPEFNESFGFANPQLCMGMKFSSHIIFRRALKEWAIRNGFGFKLLKNTSTRITAICHHLCGFKGLIKAFKEVGLGVEHRQHDWEKTNLLDIQPAMVRKPAVRPKKRRIKAIDEPRNPFKLTRAKGTIFVAIASKKAIMLGDGEQNINEGHNVTQSTSTTGSPPSKNGQTMLRKKHRLMTECTTSASQPTTSTIDNV</sequence>
<accession>A0A6A6MTM6</accession>
<keyword evidence="3" id="KW-1185">Reference proteome</keyword>
<dbReference type="Proteomes" id="UP000467840">
    <property type="component" value="Chromosome 15"/>
</dbReference>
<name>A0A6A6MTM6_HEVBR</name>
<evidence type="ECO:0000313" key="3">
    <source>
        <dbReference type="Proteomes" id="UP000467840"/>
    </source>
</evidence>
<reference evidence="2 3" key="1">
    <citation type="journal article" date="2020" name="Mol. Plant">
        <title>The Chromosome-Based Rubber Tree Genome Provides New Insights into Spurge Genome Evolution and Rubber Biosynthesis.</title>
        <authorList>
            <person name="Liu J."/>
            <person name="Shi C."/>
            <person name="Shi C.C."/>
            <person name="Li W."/>
            <person name="Zhang Q.J."/>
            <person name="Zhang Y."/>
            <person name="Li K."/>
            <person name="Lu H.F."/>
            <person name="Shi C."/>
            <person name="Zhu S.T."/>
            <person name="Xiao Z.Y."/>
            <person name="Nan H."/>
            <person name="Yue Y."/>
            <person name="Zhu X.G."/>
            <person name="Wu Y."/>
            <person name="Hong X.N."/>
            <person name="Fan G.Y."/>
            <person name="Tong Y."/>
            <person name="Zhang D."/>
            <person name="Mao C.L."/>
            <person name="Liu Y.L."/>
            <person name="Hao S.J."/>
            <person name="Liu W.Q."/>
            <person name="Lv M.Q."/>
            <person name="Zhang H.B."/>
            <person name="Liu Y."/>
            <person name="Hu-Tang G.R."/>
            <person name="Wang J.P."/>
            <person name="Wang J.H."/>
            <person name="Sun Y.H."/>
            <person name="Ni S.B."/>
            <person name="Chen W.B."/>
            <person name="Zhang X.C."/>
            <person name="Jiao Y.N."/>
            <person name="Eichler E.E."/>
            <person name="Li G.H."/>
            <person name="Liu X."/>
            <person name="Gao L.Z."/>
        </authorList>
    </citation>
    <scope>NUCLEOTIDE SEQUENCE [LARGE SCALE GENOMIC DNA]</scope>
    <source>
        <strain evidence="3">cv. GT1</strain>
        <tissue evidence="2">Leaf</tissue>
    </source>
</reference>
<gene>
    <name evidence="2" type="ORF">GH714_040720</name>
</gene>
<dbReference type="EMBL" id="JAAGAX010000005">
    <property type="protein sequence ID" value="KAF2315925.1"/>
    <property type="molecule type" value="Genomic_DNA"/>
</dbReference>
<evidence type="ECO:0000313" key="2">
    <source>
        <dbReference type="EMBL" id="KAF2315925.1"/>
    </source>
</evidence>
<protein>
    <submittedName>
        <fullName evidence="2">Uncharacterized protein</fullName>
    </submittedName>
</protein>
<proteinExistence type="predicted"/>
<dbReference type="AlphaFoldDB" id="A0A6A6MTM6"/>
<feature type="compositionally biased region" description="Basic and acidic residues" evidence="1">
    <location>
        <begin position="84"/>
        <end position="93"/>
    </location>
</feature>
<feature type="region of interest" description="Disordered" evidence="1">
    <location>
        <begin position="328"/>
        <end position="355"/>
    </location>
</feature>
<feature type="region of interest" description="Disordered" evidence="1">
    <location>
        <begin position="84"/>
        <end position="119"/>
    </location>
</feature>